<name>A0A8X8WZ16_SALSN</name>
<reference evidence="2" key="2">
    <citation type="submission" date="2020-08" db="EMBL/GenBank/DDBJ databases">
        <title>Plant Genome Project.</title>
        <authorList>
            <person name="Zhang R.-G."/>
        </authorList>
    </citation>
    <scope>NUCLEOTIDE SEQUENCE</scope>
    <source>
        <strain evidence="2">Huo1</strain>
        <tissue evidence="2">Leaf</tissue>
    </source>
</reference>
<evidence type="ECO:0000313" key="3">
    <source>
        <dbReference type="Proteomes" id="UP000298416"/>
    </source>
</evidence>
<evidence type="ECO:0000313" key="2">
    <source>
        <dbReference type="EMBL" id="KAG6403309.1"/>
    </source>
</evidence>
<organism evidence="2">
    <name type="scientific">Salvia splendens</name>
    <name type="common">Scarlet sage</name>
    <dbReference type="NCBI Taxonomy" id="180675"/>
    <lineage>
        <taxon>Eukaryota</taxon>
        <taxon>Viridiplantae</taxon>
        <taxon>Streptophyta</taxon>
        <taxon>Embryophyta</taxon>
        <taxon>Tracheophyta</taxon>
        <taxon>Spermatophyta</taxon>
        <taxon>Magnoliopsida</taxon>
        <taxon>eudicotyledons</taxon>
        <taxon>Gunneridae</taxon>
        <taxon>Pentapetalae</taxon>
        <taxon>asterids</taxon>
        <taxon>lamiids</taxon>
        <taxon>Lamiales</taxon>
        <taxon>Lamiaceae</taxon>
        <taxon>Nepetoideae</taxon>
        <taxon>Mentheae</taxon>
        <taxon>Salviinae</taxon>
        <taxon>Salvia</taxon>
        <taxon>Salvia subgen. Calosphace</taxon>
        <taxon>core Calosphace</taxon>
    </lineage>
</organism>
<gene>
    <name evidence="2" type="ORF">SASPL_135526</name>
</gene>
<comment type="caution">
    <text evidence="2">The sequence shown here is derived from an EMBL/GenBank/DDBJ whole genome shotgun (WGS) entry which is preliminary data.</text>
</comment>
<accession>A0A8X8WZ16</accession>
<dbReference type="Proteomes" id="UP000298416">
    <property type="component" value="Unassembled WGS sequence"/>
</dbReference>
<feature type="region of interest" description="Disordered" evidence="1">
    <location>
        <begin position="60"/>
        <end position="84"/>
    </location>
</feature>
<feature type="compositionally biased region" description="Basic and acidic residues" evidence="1">
    <location>
        <begin position="66"/>
        <end position="76"/>
    </location>
</feature>
<proteinExistence type="predicted"/>
<sequence>MAVNSGKSPRIRLVGSRIYDSVNGKTCHQRGKENSVTANKSKKVYKRKLEKEAIAEMHNCNKKKRGAEGTDIDKSNKMKRGGII</sequence>
<protein>
    <submittedName>
        <fullName evidence="2">Uncharacterized protein</fullName>
    </submittedName>
</protein>
<dbReference type="EMBL" id="PNBA02000013">
    <property type="protein sequence ID" value="KAG6403309.1"/>
    <property type="molecule type" value="Genomic_DNA"/>
</dbReference>
<keyword evidence="3" id="KW-1185">Reference proteome</keyword>
<dbReference type="AlphaFoldDB" id="A0A8X8WZ16"/>
<reference evidence="2" key="1">
    <citation type="submission" date="2018-01" db="EMBL/GenBank/DDBJ databases">
        <authorList>
            <person name="Mao J.F."/>
        </authorList>
    </citation>
    <scope>NUCLEOTIDE SEQUENCE</scope>
    <source>
        <strain evidence="2">Huo1</strain>
        <tissue evidence="2">Leaf</tissue>
    </source>
</reference>
<evidence type="ECO:0000256" key="1">
    <source>
        <dbReference type="SAM" id="MobiDB-lite"/>
    </source>
</evidence>